<comment type="similarity">
    <text evidence="1">Belongs to the RelE toxin family.</text>
</comment>
<sequence>MTSLPVRRNSRAEEDLIGIWLYVAHENEAAADRLLDRLEARWRQLAMFPLSGAAVEGVGSGVRHVVVGDYVTFYRVDADAVEILRVLHGRRNIERDEIGG</sequence>
<evidence type="ECO:0000313" key="4">
    <source>
        <dbReference type="Proteomes" id="UP001595583"/>
    </source>
</evidence>
<dbReference type="RefSeq" id="WP_378223671.1">
    <property type="nucleotide sequence ID" value="NZ_JBHRTK010000022.1"/>
</dbReference>
<dbReference type="InterPro" id="IPR035093">
    <property type="entry name" value="RelE/ParE_toxin_dom_sf"/>
</dbReference>
<comment type="caution">
    <text evidence="3">The sequence shown here is derived from an EMBL/GenBank/DDBJ whole genome shotgun (WGS) entry which is preliminary data.</text>
</comment>
<dbReference type="Gene3D" id="3.30.2310.20">
    <property type="entry name" value="RelE-like"/>
    <property type="match status" value="1"/>
</dbReference>
<proteinExistence type="inferred from homology"/>
<evidence type="ECO:0000313" key="3">
    <source>
        <dbReference type="EMBL" id="MFC3208416.1"/>
    </source>
</evidence>
<dbReference type="InterPro" id="IPR007712">
    <property type="entry name" value="RelE/ParE_toxin"/>
</dbReference>
<keyword evidence="4" id="KW-1185">Reference proteome</keyword>
<dbReference type="EMBL" id="JBHRTK010000022">
    <property type="protein sequence ID" value="MFC3208416.1"/>
    <property type="molecule type" value="Genomic_DNA"/>
</dbReference>
<dbReference type="InterPro" id="IPR051803">
    <property type="entry name" value="TA_system_RelE-like_toxin"/>
</dbReference>
<gene>
    <name evidence="3" type="ORF">ACFOHJ_19520</name>
</gene>
<reference evidence="4" key="1">
    <citation type="journal article" date="2019" name="Int. J. Syst. Evol. Microbiol.">
        <title>The Global Catalogue of Microorganisms (GCM) 10K type strain sequencing project: providing services to taxonomists for standard genome sequencing and annotation.</title>
        <authorList>
            <consortium name="The Broad Institute Genomics Platform"/>
            <consortium name="The Broad Institute Genome Sequencing Center for Infectious Disease"/>
            <person name="Wu L."/>
            <person name="Ma J."/>
        </authorList>
    </citation>
    <scope>NUCLEOTIDE SEQUENCE [LARGE SCALE GENOMIC DNA]</scope>
    <source>
        <strain evidence="4">KCTC 52165</strain>
    </source>
</reference>
<organism evidence="3 4">
    <name type="scientific">Aquamicrobium soli</name>
    <dbReference type="NCBI Taxonomy" id="1811518"/>
    <lineage>
        <taxon>Bacteria</taxon>
        <taxon>Pseudomonadati</taxon>
        <taxon>Pseudomonadota</taxon>
        <taxon>Alphaproteobacteria</taxon>
        <taxon>Hyphomicrobiales</taxon>
        <taxon>Phyllobacteriaceae</taxon>
        <taxon>Aquamicrobium</taxon>
    </lineage>
</organism>
<dbReference type="Pfam" id="PF05016">
    <property type="entry name" value="ParE_toxin"/>
    <property type="match status" value="1"/>
</dbReference>
<accession>A0ABV7KIX1</accession>
<protein>
    <submittedName>
        <fullName evidence="3">Type II toxin-antitoxin system RelE/ParE family toxin</fullName>
    </submittedName>
</protein>
<name>A0ABV7KIX1_9HYPH</name>
<evidence type="ECO:0000256" key="2">
    <source>
        <dbReference type="ARBA" id="ARBA00022649"/>
    </source>
</evidence>
<keyword evidence="2" id="KW-1277">Toxin-antitoxin system</keyword>
<dbReference type="PANTHER" id="PTHR33755">
    <property type="entry name" value="TOXIN PARE1-RELATED"/>
    <property type="match status" value="1"/>
</dbReference>
<dbReference type="Proteomes" id="UP001595583">
    <property type="component" value="Unassembled WGS sequence"/>
</dbReference>
<evidence type="ECO:0000256" key="1">
    <source>
        <dbReference type="ARBA" id="ARBA00006226"/>
    </source>
</evidence>